<protein>
    <submittedName>
        <fullName evidence="1">Uncharacterized protein</fullName>
    </submittedName>
</protein>
<dbReference type="AlphaFoldDB" id="A0A6S5K872"/>
<dbReference type="EMBL" id="AP022126">
    <property type="protein sequence ID" value="BBS32305.1"/>
    <property type="molecule type" value="Genomic_DNA"/>
</dbReference>
<proteinExistence type="predicted"/>
<evidence type="ECO:0000313" key="2">
    <source>
        <dbReference type="Proteomes" id="UP000515488"/>
    </source>
</evidence>
<evidence type="ECO:0000313" key="1">
    <source>
        <dbReference type="EMBL" id="BBS32305.1"/>
    </source>
</evidence>
<name>A0A6S5K872_ENTCL</name>
<sequence length="156" mass="18010">MTEYLSIENEGYPILAFKANLDTILILKITDYRTKPNTTEKYFPVNYFNGQSSSSGGKGQLSMFIGNENLWLLSRVESEMIDFNMKFSPKKIINYQTKTIVKISYIDASEESHEKYFIDEIPVQPQEYFSLKSKVKNIPNLSKNDLELNKLIDGVE</sequence>
<accession>A0A6S5K872</accession>
<dbReference type="Proteomes" id="UP000515488">
    <property type="component" value="Chromosome"/>
</dbReference>
<reference evidence="1 2" key="1">
    <citation type="submission" date="2019-12" db="EMBL/GenBank/DDBJ databases">
        <title>complete genome sequences of Enterobacter cloacae str. WP5-S18-CRE-02 isolated from wastewater treatment plant effluent.</title>
        <authorList>
            <person name="Sekizuka T."/>
            <person name="Itokawa K."/>
            <person name="Yatsu K."/>
            <person name="Inamine Y."/>
            <person name="Kuroda M."/>
        </authorList>
    </citation>
    <scope>NUCLEOTIDE SEQUENCE [LARGE SCALE GENOMIC DNA]</scope>
    <source>
        <strain evidence="1 2">WP5-S18-CRE-02</strain>
    </source>
</reference>
<organism evidence="1 2">
    <name type="scientific">Enterobacter cloacae</name>
    <dbReference type="NCBI Taxonomy" id="550"/>
    <lineage>
        <taxon>Bacteria</taxon>
        <taxon>Pseudomonadati</taxon>
        <taxon>Pseudomonadota</taxon>
        <taxon>Gammaproteobacteria</taxon>
        <taxon>Enterobacterales</taxon>
        <taxon>Enterobacteriaceae</taxon>
        <taxon>Enterobacter</taxon>
        <taxon>Enterobacter cloacae complex</taxon>
    </lineage>
</organism>
<gene>
    <name evidence="1" type="ORF">WP5S18C02_25110</name>
</gene>